<keyword evidence="2" id="KW-1185">Reference proteome</keyword>
<sequence length="285" mass="33077">MNFAYTMQKFQDWFTQQWIIIWGRKLNPKDINWLMGPFGEMEGIGENFIQELAQSEDLEILRNCQSVGLLNSMDLLKLPQEDLTRLSKGVIQFYENTSEYGFKFKVNWNLSFKIFGILINKLFSQRINQLNIPSSQPADSQEISSELIQLIDKHSKEVNYTIWLRKLKSSGQIIYSGIYGICEIPSGTICIKAVFPLPKGNATIILKPKVGEKGELILQSIGKKFGDPGFYFLLSDSKNSIWSLYHSSFSDELMIHEKNQKLYAIQTLRLWNFRVVTFQYEIENR</sequence>
<dbReference type="RefSeq" id="WP_354508350.1">
    <property type="nucleotide sequence ID" value="NZ_JBEPMO010000006.1"/>
</dbReference>
<comment type="caution">
    <text evidence="1">The sequence shown here is derived from an EMBL/GenBank/DDBJ whole genome shotgun (WGS) entry which is preliminary data.</text>
</comment>
<evidence type="ECO:0000313" key="2">
    <source>
        <dbReference type="Proteomes" id="UP001549146"/>
    </source>
</evidence>
<name>A0ABV2LT84_9FLAO</name>
<accession>A0ABV2LT84</accession>
<reference evidence="1 2" key="1">
    <citation type="submission" date="2024-06" db="EMBL/GenBank/DDBJ databases">
        <title>Genomic Encyclopedia of Type Strains, Phase IV (KMG-IV): sequencing the most valuable type-strain genomes for metagenomic binning, comparative biology and taxonomic classification.</title>
        <authorList>
            <person name="Goeker M."/>
        </authorList>
    </citation>
    <scope>NUCLEOTIDE SEQUENCE [LARGE SCALE GENOMIC DNA]</scope>
    <source>
        <strain evidence="1 2">DSM 29388</strain>
    </source>
</reference>
<evidence type="ECO:0000313" key="1">
    <source>
        <dbReference type="EMBL" id="MET3731772.1"/>
    </source>
</evidence>
<protein>
    <submittedName>
        <fullName evidence="1">Uncharacterized protein</fullName>
    </submittedName>
</protein>
<gene>
    <name evidence="1" type="ORF">ABID46_001353</name>
</gene>
<dbReference type="EMBL" id="JBEPMO010000006">
    <property type="protein sequence ID" value="MET3731772.1"/>
    <property type="molecule type" value="Genomic_DNA"/>
</dbReference>
<dbReference type="Proteomes" id="UP001549146">
    <property type="component" value="Unassembled WGS sequence"/>
</dbReference>
<proteinExistence type="predicted"/>
<organism evidence="1 2">
    <name type="scientific">Moheibacter stercoris</name>
    <dbReference type="NCBI Taxonomy" id="1628251"/>
    <lineage>
        <taxon>Bacteria</taxon>
        <taxon>Pseudomonadati</taxon>
        <taxon>Bacteroidota</taxon>
        <taxon>Flavobacteriia</taxon>
        <taxon>Flavobacteriales</taxon>
        <taxon>Weeksellaceae</taxon>
        <taxon>Moheibacter</taxon>
    </lineage>
</organism>